<organism evidence="1">
    <name type="scientific">Oryza brachyantha</name>
    <name type="common">malo sina</name>
    <dbReference type="NCBI Taxonomy" id="4533"/>
    <lineage>
        <taxon>Eukaryota</taxon>
        <taxon>Viridiplantae</taxon>
        <taxon>Streptophyta</taxon>
        <taxon>Embryophyta</taxon>
        <taxon>Tracheophyta</taxon>
        <taxon>Spermatophyta</taxon>
        <taxon>Magnoliopsida</taxon>
        <taxon>Liliopsida</taxon>
        <taxon>Poales</taxon>
        <taxon>Poaceae</taxon>
        <taxon>BOP clade</taxon>
        <taxon>Oryzoideae</taxon>
        <taxon>Oryzeae</taxon>
        <taxon>Oryzinae</taxon>
        <taxon>Oryza</taxon>
    </lineage>
</organism>
<dbReference type="EnsemblPlants" id="OB05G11400.1">
    <property type="protein sequence ID" value="OB05G11400.1"/>
    <property type="gene ID" value="OB05G11400"/>
</dbReference>
<protein>
    <recommendedName>
        <fullName evidence="3">Rhodopsin</fullName>
    </recommendedName>
</protein>
<dbReference type="Gramene" id="OB05G11400.1">
    <property type="protein sequence ID" value="OB05G11400.1"/>
    <property type="gene ID" value="OB05G11400"/>
</dbReference>
<name>J3M3G6_ORYBR</name>
<dbReference type="OMA" id="HIVLEDM"/>
<dbReference type="Proteomes" id="UP000006038">
    <property type="component" value="Chromosome 5"/>
</dbReference>
<evidence type="ECO:0008006" key="3">
    <source>
        <dbReference type="Google" id="ProtNLM"/>
    </source>
</evidence>
<reference evidence="1" key="1">
    <citation type="journal article" date="2013" name="Nat. Commun.">
        <title>Whole-genome sequencing of Oryza brachyantha reveals mechanisms underlying Oryza genome evolution.</title>
        <authorList>
            <person name="Chen J."/>
            <person name="Huang Q."/>
            <person name="Gao D."/>
            <person name="Wang J."/>
            <person name="Lang Y."/>
            <person name="Liu T."/>
            <person name="Li B."/>
            <person name="Bai Z."/>
            <person name="Luis Goicoechea J."/>
            <person name="Liang C."/>
            <person name="Chen C."/>
            <person name="Zhang W."/>
            <person name="Sun S."/>
            <person name="Liao Y."/>
            <person name="Zhang X."/>
            <person name="Yang L."/>
            <person name="Song C."/>
            <person name="Wang M."/>
            <person name="Shi J."/>
            <person name="Liu G."/>
            <person name="Liu J."/>
            <person name="Zhou H."/>
            <person name="Zhou W."/>
            <person name="Yu Q."/>
            <person name="An N."/>
            <person name="Chen Y."/>
            <person name="Cai Q."/>
            <person name="Wang B."/>
            <person name="Liu B."/>
            <person name="Min J."/>
            <person name="Huang Y."/>
            <person name="Wu H."/>
            <person name="Li Z."/>
            <person name="Zhang Y."/>
            <person name="Yin Y."/>
            <person name="Song W."/>
            <person name="Jiang J."/>
            <person name="Jackson S.A."/>
            <person name="Wing R.A."/>
            <person name="Wang J."/>
            <person name="Chen M."/>
        </authorList>
    </citation>
    <scope>NUCLEOTIDE SEQUENCE [LARGE SCALE GENOMIC DNA]</scope>
    <source>
        <strain evidence="1">cv. IRGC 101232</strain>
    </source>
</reference>
<reference evidence="1" key="2">
    <citation type="submission" date="2013-04" db="UniProtKB">
        <authorList>
            <consortium name="EnsemblPlants"/>
        </authorList>
    </citation>
    <scope>IDENTIFICATION</scope>
</reference>
<sequence length="92" mass="9280">MGGAKDEKDRGLFSNLMHGVAGGGGYGYPPQQGYYPPPPTAYPPPPTGYGYGYPPAGYPGSSAPHQGYGSSHGGGNMGPMLAADSVMCILTA</sequence>
<proteinExistence type="predicted"/>
<keyword evidence="2" id="KW-1185">Reference proteome</keyword>
<evidence type="ECO:0000313" key="1">
    <source>
        <dbReference type="EnsemblPlants" id="OB05G11400.1"/>
    </source>
</evidence>
<evidence type="ECO:0000313" key="2">
    <source>
        <dbReference type="Proteomes" id="UP000006038"/>
    </source>
</evidence>
<dbReference type="STRING" id="4533.J3M3G6"/>
<dbReference type="HOGENOM" id="CLU_140003_0_0_1"/>
<accession>J3M3G6</accession>
<dbReference type="AlphaFoldDB" id="J3M3G6"/>